<keyword evidence="2" id="KW-1185">Reference proteome</keyword>
<gene>
    <name evidence="1" type="ORF">SPELUC_LOCUS5846</name>
</gene>
<name>A0ACA9M5E8_9GLOM</name>
<accession>A0ACA9M5E8</accession>
<evidence type="ECO:0000313" key="2">
    <source>
        <dbReference type="Proteomes" id="UP000789366"/>
    </source>
</evidence>
<dbReference type="EMBL" id="CAJVPW010006290">
    <property type="protein sequence ID" value="CAG8567153.1"/>
    <property type="molecule type" value="Genomic_DNA"/>
</dbReference>
<reference evidence="1" key="1">
    <citation type="submission" date="2021-06" db="EMBL/GenBank/DDBJ databases">
        <authorList>
            <person name="Kallberg Y."/>
            <person name="Tangrot J."/>
            <person name="Rosling A."/>
        </authorList>
    </citation>
    <scope>NUCLEOTIDE SEQUENCE</scope>
    <source>
        <strain evidence="1">28 12/20/2015</strain>
    </source>
</reference>
<sequence>MEVSPETTNEVINILVIGQTGVGKSTFINAFANYLKFSSLDDAKSGDLEVLIPSKIEIEKDNKSAEVTVGEGDNDEAMQSKGDSLTQRCKSYKFYTEKKAIRLIDTPGIGDTRGKDKDMETLENIMAYIKHSEHLNGICILLKPNESRLDDSLKYCIEALLSQFHKNVKDNIIFCFTHTKKTNYQPGDTLNVLKKLLKDLKVEIKTDKSARFCFDNEAFKFVAKYKNGMQFNKRDALSTEWSWEQSVDETQRLLKYIASLPPLNINDTVSLYSASVIVSNLVFPFIEIIEIINKNKIFISKQTTELEETIKRIKNLSKNDDCKYILETQIKSLNGSLYSKEVKKVKSPLNPHRIKCKHCISYSYCHKKCQKCPDLNDWLTGTVFYIPKAFFICDIYDFLGNCKKCGCRISHHYCEESEIIEKREEVINERVKAAIEEMEKEIRSLKPNKGLEEEIEALKSKDSQLDNELGKIKDIKEKFIEFLISNTLSTYDDKYLKLLQTKYEELVNEPPPKQSNEEVAHYATIKSLKKEIDEHEVQVERIKRLLPISSRISSDNIFELEKDLYKLKFSGKQFEDIKEKVEKDSKNILYEEKSINCKNFSGLKILESFWE</sequence>
<comment type="caution">
    <text evidence="1">The sequence shown here is derived from an EMBL/GenBank/DDBJ whole genome shotgun (WGS) entry which is preliminary data.</text>
</comment>
<evidence type="ECO:0000313" key="1">
    <source>
        <dbReference type="EMBL" id="CAG8567153.1"/>
    </source>
</evidence>
<proteinExistence type="predicted"/>
<protein>
    <submittedName>
        <fullName evidence="1">8749_t:CDS:1</fullName>
    </submittedName>
</protein>
<dbReference type="Proteomes" id="UP000789366">
    <property type="component" value="Unassembled WGS sequence"/>
</dbReference>
<organism evidence="1 2">
    <name type="scientific">Cetraspora pellucida</name>
    <dbReference type="NCBI Taxonomy" id="1433469"/>
    <lineage>
        <taxon>Eukaryota</taxon>
        <taxon>Fungi</taxon>
        <taxon>Fungi incertae sedis</taxon>
        <taxon>Mucoromycota</taxon>
        <taxon>Glomeromycotina</taxon>
        <taxon>Glomeromycetes</taxon>
        <taxon>Diversisporales</taxon>
        <taxon>Gigasporaceae</taxon>
        <taxon>Cetraspora</taxon>
    </lineage>
</organism>